<dbReference type="SUPFAM" id="SSF49785">
    <property type="entry name" value="Galactose-binding domain-like"/>
    <property type="match status" value="1"/>
</dbReference>
<keyword evidence="5" id="KW-0624">Polysaccharide degradation</keyword>
<feature type="domain" description="GH18" evidence="9">
    <location>
        <begin position="277"/>
        <end position="567"/>
    </location>
</feature>
<dbReference type="InterPro" id="IPR050542">
    <property type="entry name" value="Glycosyl_Hydrlase18_Chitinase"/>
</dbReference>
<dbReference type="PROSITE" id="PS01095">
    <property type="entry name" value="GH18_1"/>
    <property type="match status" value="1"/>
</dbReference>
<dbReference type="InterPro" id="IPR011583">
    <property type="entry name" value="Chitinase_II/V-like_cat"/>
</dbReference>
<evidence type="ECO:0000256" key="3">
    <source>
        <dbReference type="ARBA" id="ARBA00022801"/>
    </source>
</evidence>
<keyword evidence="7" id="KW-0732">Signal</keyword>
<evidence type="ECO:0000259" key="8">
    <source>
        <dbReference type="PROSITE" id="PS50853"/>
    </source>
</evidence>
<proteinExistence type="inferred from homology"/>
<dbReference type="CDD" id="cd02871">
    <property type="entry name" value="GH18_chitinase_D-like"/>
    <property type="match status" value="1"/>
</dbReference>
<dbReference type="GO" id="GO:0016787">
    <property type="term" value="F:hydrolase activity"/>
    <property type="evidence" value="ECO:0007669"/>
    <property type="project" value="UniProtKB-KW"/>
</dbReference>
<sequence length="567" mass="58035">MDRVPGTPRRSRRIWAGVLVSALALTFAGAGQASAADVNNAKNAGFEAGLSGWTCSANSGTTVSSPVRGGTAALKATPSGQDNARCSQTVAVKPNSTYRLSTWVQGGYAYLGVTGTGTTDVSTWTPDSTGWKQLSTSFTTGAGTTSVTVYTHGWYGQAAYYADDFSVFGPDGGGGGDEEPTVPGTPGGLGVSGTTASSVSLAWNPVPGATGYTVYRDGTKAVAVSGTSATVTGLAASTSYSFQVAATNAAGESPKSAAVTARTKEDNGGGGGDLPRHAVTGYWQNFNNGAAVQKISDVPDQYDIIAVAFADATSTPGAVTFNLDTAGLNGYTVDRFKADVRAKQAAGKKVIISVGGEKGTVTVNDSASATAFANSVYALMQEYGFDGVDIDLENGLNATYMTQALRALSAKAGPSMILTMAPQTIDMQSTSNSYFRTALNVKDILTVVNMQYYNSGSMLGCDGKVYSQGSVDFLTALACIQLEGGLDPSQVGLGLPASTRGAGSGYVSPTVVNNALDCLTRGTNCGTFKPSKTYPSLRGAMTWSTNWDATAGNAWSNAVGPHVHALP</sequence>
<evidence type="ECO:0000313" key="11">
    <source>
        <dbReference type="Proteomes" id="UP001596156"/>
    </source>
</evidence>
<evidence type="ECO:0000256" key="1">
    <source>
        <dbReference type="ARBA" id="ARBA00009121"/>
    </source>
</evidence>
<dbReference type="Proteomes" id="UP001596156">
    <property type="component" value="Unassembled WGS sequence"/>
</dbReference>
<dbReference type="PANTHER" id="PTHR45708:SF49">
    <property type="entry name" value="ENDOCHITINASE"/>
    <property type="match status" value="1"/>
</dbReference>
<dbReference type="CDD" id="cd00063">
    <property type="entry name" value="FN3"/>
    <property type="match status" value="1"/>
</dbReference>
<evidence type="ECO:0000259" key="9">
    <source>
        <dbReference type="PROSITE" id="PS51910"/>
    </source>
</evidence>
<gene>
    <name evidence="10" type="ORF">ACFPN6_24545</name>
</gene>
<dbReference type="InterPro" id="IPR008979">
    <property type="entry name" value="Galactose-bd-like_sf"/>
</dbReference>
<dbReference type="PRINTS" id="PR00014">
    <property type="entry name" value="FNTYPEIII"/>
</dbReference>
<dbReference type="InterPro" id="IPR001579">
    <property type="entry name" value="Glyco_hydro_18_chit_AS"/>
</dbReference>
<dbReference type="Gene3D" id="2.60.120.260">
    <property type="entry name" value="Galactose-binding domain-like"/>
    <property type="match status" value="1"/>
</dbReference>
<evidence type="ECO:0000313" key="10">
    <source>
        <dbReference type="EMBL" id="MFC5227678.1"/>
    </source>
</evidence>
<reference evidence="11" key="1">
    <citation type="journal article" date="2019" name="Int. J. Syst. Evol. Microbiol.">
        <title>The Global Catalogue of Microorganisms (GCM) 10K type strain sequencing project: providing services to taxonomists for standard genome sequencing and annotation.</title>
        <authorList>
            <consortium name="The Broad Institute Genomics Platform"/>
            <consortium name="The Broad Institute Genome Sequencing Center for Infectious Disease"/>
            <person name="Wu L."/>
            <person name="Ma J."/>
        </authorList>
    </citation>
    <scope>NUCLEOTIDE SEQUENCE [LARGE SCALE GENOMIC DNA]</scope>
    <source>
        <strain evidence="11">CCM 8479</strain>
    </source>
</reference>
<name>A0ABW0DB55_STRFI</name>
<dbReference type="InterPro" id="IPR003961">
    <property type="entry name" value="FN3_dom"/>
</dbReference>
<dbReference type="Gene3D" id="3.20.20.80">
    <property type="entry name" value="Glycosidases"/>
    <property type="match status" value="1"/>
</dbReference>
<evidence type="ECO:0000256" key="6">
    <source>
        <dbReference type="RuleBase" id="RU000489"/>
    </source>
</evidence>
<organism evidence="10 11">
    <name type="scientific">Streptomyces fimbriatus</name>
    <dbReference type="NCBI Taxonomy" id="68197"/>
    <lineage>
        <taxon>Bacteria</taxon>
        <taxon>Bacillati</taxon>
        <taxon>Actinomycetota</taxon>
        <taxon>Actinomycetes</taxon>
        <taxon>Kitasatosporales</taxon>
        <taxon>Streptomycetaceae</taxon>
        <taxon>Streptomyces</taxon>
    </lineage>
</organism>
<dbReference type="Pfam" id="PF00704">
    <property type="entry name" value="Glyco_hydro_18"/>
    <property type="match status" value="1"/>
</dbReference>
<dbReference type="SMART" id="SM00636">
    <property type="entry name" value="Glyco_18"/>
    <property type="match status" value="1"/>
</dbReference>
<accession>A0ABW0DB55</accession>
<keyword evidence="3 6" id="KW-0378">Hydrolase</keyword>
<keyword evidence="4 6" id="KW-0326">Glycosidase</keyword>
<comment type="similarity">
    <text evidence="1">Belongs to the glycosyl hydrolase 18 family. Chitinase class II subfamily.</text>
</comment>
<evidence type="ECO:0000256" key="7">
    <source>
        <dbReference type="SAM" id="SignalP"/>
    </source>
</evidence>
<dbReference type="Gene3D" id="2.60.40.10">
    <property type="entry name" value="Immunoglobulins"/>
    <property type="match status" value="1"/>
</dbReference>
<feature type="signal peptide" evidence="7">
    <location>
        <begin position="1"/>
        <end position="35"/>
    </location>
</feature>
<dbReference type="InterPro" id="IPR001223">
    <property type="entry name" value="Glyco_hydro18_cat"/>
</dbReference>
<dbReference type="InterPro" id="IPR003305">
    <property type="entry name" value="CenC_carb-bd"/>
</dbReference>
<dbReference type="PANTHER" id="PTHR45708">
    <property type="entry name" value="ENDOCHITINASE"/>
    <property type="match status" value="1"/>
</dbReference>
<feature type="chain" id="PRO_5046792323" description="chitinase" evidence="7">
    <location>
        <begin position="36"/>
        <end position="567"/>
    </location>
</feature>
<feature type="domain" description="Fibronectin type-III" evidence="8">
    <location>
        <begin position="185"/>
        <end position="266"/>
    </location>
</feature>
<dbReference type="InterPro" id="IPR013783">
    <property type="entry name" value="Ig-like_fold"/>
</dbReference>
<dbReference type="Pfam" id="PF00041">
    <property type="entry name" value="fn3"/>
    <property type="match status" value="1"/>
</dbReference>
<dbReference type="EMBL" id="JBHSKL010000034">
    <property type="protein sequence ID" value="MFC5227678.1"/>
    <property type="molecule type" value="Genomic_DNA"/>
</dbReference>
<dbReference type="Pfam" id="PF02018">
    <property type="entry name" value="CBM_4_9"/>
    <property type="match status" value="1"/>
</dbReference>
<dbReference type="PROSITE" id="PS51910">
    <property type="entry name" value="GH18_2"/>
    <property type="match status" value="1"/>
</dbReference>
<dbReference type="SUPFAM" id="SSF51445">
    <property type="entry name" value="(Trans)glycosidases"/>
    <property type="match status" value="1"/>
</dbReference>
<dbReference type="PROSITE" id="PS50853">
    <property type="entry name" value="FN3"/>
    <property type="match status" value="1"/>
</dbReference>
<dbReference type="SMART" id="SM00060">
    <property type="entry name" value="FN3"/>
    <property type="match status" value="1"/>
</dbReference>
<dbReference type="RefSeq" id="WP_344644297.1">
    <property type="nucleotide sequence ID" value="NZ_BAAASS010000007.1"/>
</dbReference>
<keyword evidence="11" id="KW-1185">Reference proteome</keyword>
<dbReference type="InterPro" id="IPR036116">
    <property type="entry name" value="FN3_sf"/>
</dbReference>
<evidence type="ECO:0000256" key="4">
    <source>
        <dbReference type="ARBA" id="ARBA00023295"/>
    </source>
</evidence>
<dbReference type="SUPFAM" id="SSF49265">
    <property type="entry name" value="Fibronectin type III"/>
    <property type="match status" value="1"/>
</dbReference>
<comment type="caution">
    <text evidence="10">The sequence shown here is derived from an EMBL/GenBank/DDBJ whole genome shotgun (WGS) entry which is preliminary data.</text>
</comment>
<keyword evidence="5" id="KW-0119">Carbohydrate metabolism</keyword>
<evidence type="ECO:0000256" key="5">
    <source>
        <dbReference type="ARBA" id="ARBA00023326"/>
    </source>
</evidence>
<evidence type="ECO:0000256" key="2">
    <source>
        <dbReference type="ARBA" id="ARBA00012729"/>
    </source>
</evidence>
<dbReference type="EC" id="3.2.1.14" evidence="2"/>
<protein>
    <recommendedName>
        <fullName evidence="2">chitinase</fullName>
        <ecNumber evidence="2">3.2.1.14</ecNumber>
    </recommendedName>
</protein>
<dbReference type="InterPro" id="IPR017853">
    <property type="entry name" value="GH"/>
</dbReference>